<organism evidence="1 2">
    <name type="scientific">Panagrolaimus sp. ES5</name>
    <dbReference type="NCBI Taxonomy" id="591445"/>
    <lineage>
        <taxon>Eukaryota</taxon>
        <taxon>Metazoa</taxon>
        <taxon>Ecdysozoa</taxon>
        <taxon>Nematoda</taxon>
        <taxon>Chromadorea</taxon>
        <taxon>Rhabditida</taxon>
        <taxon>Tylenchina</taxon>
        <taxon>Panagrolaimomorpha</taxon>
        <taxon>Panagrolaimoidea</taxon>
        <taxon>Panagrolaimidae</taxon>
        <taxon>Panagrolaimus</taxon>
    </lineage>
</organism>
<proteinExistence type="predicted"/>
<dbReference type="Proteomes" id="UP000887579">
    <property type="component" value="Unplaced"/>
</dbReference>
<reference evidence="2" key="1">
    <citation type="submission" date="2022-11" db="UniProtKB">
        <authorList>
            <consortium name="WormBaseParasite"/>
        </authorList>
    </citation>
    <scope>IDENTIFICATION</scope>
</reference>
<name>A0AC34F0X2_9BILA</name>
<evidence type="ECO:0000313" key="1">
    <source>
        <dbReference type="Proteomes" id="UP000887579"/>
    </source>
</evidence>
<evidence type="ECO:0000313" key="2">
    <source>
        <dbReference type="WBParaSite" id="ES5_v2.g10603.t1"/>
    </source>
</evidence>
<dbReference type="WBParaSite" id="ES5_v2.g10603.t1">
    <property type="protein sequence ID" value="ES5_v2.g10603.t1"/>
    <property type="gene ID" value="ES5_v2.g10603"/>
</dbReference>
<sequence length="474" mass="55837">MLRTSIKLLKLSYLSPNLSRCCSTEATESSNSPQLMPSLEFLKEAQRRGISERLSRIIAEIEVIKEFSHELPLYLNDSQWDFLLHVRDFGEREEFLRNIYFSEISKDRREQQNESEKFQNSKILAEKEKKFAAGEMVYGRGFYDYLDLRGTDFRRQINTLHGSRLIAQERIDEKMPQLIVDCRYLQRNSEKNIAKYVSQVKPLYDQNWFYPHPFRISICNLLMDDFVARLVRSKWAFALGASPKIAATMDTNFPSFGLTEFEDLEEIMPMEDSEEVVKHEFVPKITSKGLKSVLDQNIAPEEVAVISKTATRYIDGDITRFKAFVLHTTMEQNGVWQSPTTAASNDGFLAYRLPIEKYVKWHQGFKDLSLSVRAEILKLVYTGEADWREAFLQKIPPKHLEKKQYQTPEQIMIEESRQNKVRVMKDAIKELHYRKMETSPPQKQQNYDPSQKRVRHHRYSREERNRMRQMEANQ</sequence>
<protein>
    <submittedName>
        <fullName evidence="2">SAM-dependent MTase TRM10-type domain-containing protein</fullName>
    </submittedName>
</protein>
<accession>A0AC34F0X2</accession>